<feature type="compositionally biased region" description="Basic and acidic residues" evidence="1">
    <location>
        <begin position="767"/>
        <end position="794"/>
    </location>
</feature>
<evidence type="ECO:0000256" key="1">
    <source>
        <dbReference type="SAM" id="MobiDB-lite"/>
    </source>
</evidence>
<dbReference type="InterPro" id="IPR046112">
    <property type="entry name" value="DUF6049"/>
</dbReference>
<reference evidence="4" key="1">
    <citation type="journal article" date="2019" name="Int. J. Syst. Evol. Microbiol.">
        <title>The Global Catalogue of Microorganisms (GCM) 10K type strain sequencing project: providing services to taxonomists for standard genome sequencing and annotation.</title>
        <authorList>
            <consortium name="The Broad Institute Genomics Platform"/>
            <consortium name="The Broad Institute Genome Sequencing Center for Infectious Disease"/>
            <person name="Wu L."/>
            <person name="Ma J."/>
        </authorList>
    </citation>
    <scope>NUCLEOTIDE SEQUENCE [LARGE SCALE GENOMIC DNA]</scope>
    <source>
        <strain evidence="4">JCM 17986</strain>
    </source>
</reference>
<protein>
    <submittedName>
        <fullName evidence="3">DUF6049 family protein</fullName>
    </submittedName>
</protein>
<feature type="transmembrane region" description="Helical" evidence="2">
    <location>
        <begin position="712"/>
        <end position="733"/>
    </location>
</feature>
<keyword evidence="4" id="KW-1185">Reference proteome</keyword>
<feature type="compositionally biased region" description="Basic and acidic residues" evidence="1">
    <location>
        <begin position="262"/>
        <end position="275"/>
    </location>
</feature>
<keyword evidence="2" id="KW-0472">Membrane</keyword>
<gene>
    <name evidence="3" type="ORF">GCM10023205_08980</name>
</gene>
<dbReference type="RefSeq" id="WP_345673936.1">
    <property type="nucleotide sequence ID" value="NZ_BAABHS010000003.1"/>
</dbReference>
<keyword evidence="2" id="KW-0812">Transmembrane</keyword>
<evidence type="ECO:0000256" key="2">
    <source>
        <dbReference type="SAM" id="Phobius"/>
    </source>
</evidence>
<evidence type="ECO:0000313" key="3">
    <source>
        <dbReference type="EMBL" id="GAA4950524.1"/>
    </source>
</evidence>
<proteinExistence type="predicted"/>
<dbReference type="EMBL" id="BAABHS010000003">
    <property type="protein sequence ID" value="GAA4950524.1"/>
    <property type="molecule type" value="Genomic_DNA"/>
</dbReference>
<keyword evidence="2" id="KW-1133">Transmembrane helix</keyword>
<sequence length="794" mass="82784">MIRARAGAGRAAAILLAVLVLAGLVTVLPGAPRAGAAESGAIDVAPTNLSSSVLTSAKGGPLVVGFDLANTTGRDLDQVTVRVRMSQPLTLRGQLANEKAQGAPLADKEASFSVSRLAAGQRASGQVKINLDKVSLPSSNAVYAFTLEASAGGDSAGSARVLVPWMPNAQSKNKTQLGVLWPLVDQPRRDGTTIPDDHQTPVFEDDGLTAELADKGRLDRLVAAGDKLGDKLTWVVDPDLLDTAAAMQRGYRVAPPPSAESTTDRDARNDRKSGDKNGQATPGTGDGDTGAESLANPRTEDTTTPGTGGPTAGTWLDRLRAATAQGTVVALPYSDTDVATVAHAPATAGTDLSAELSGAIAQGGAAAQRVLNRPVRTNLMWPIEGGVDPSIVALAKASGASMLVASGSGMPTKKSLNYTPSARAEVGPQLDAIVTDPRIDALLAQDASAPGRKLEIQQQLIAELFAITMEDPTRQRTLLIAPPRNMSADLGEVLAQAVTTATTAAAWADIASLDSVAQSALGEERTVKPYPQELSRTEPSPRYLKTIPELQQSLATFAAILTKPERVTGPYTPAVFGTLSTAWRAPGLDAEAFRLDVARSLRVLEQLVYIAPKSGVTLSGDKGKIPVTVVNRLTQPISIRVEVTSRQPNRLSLTQAEAVTIEPGRTRAIEVEAESAANGKVLVDARLLTPDGSGAFGPGQTFYVNTTSIDGITLGIIGVIAALLLLFSLRAYLRRRRSGSGRDEGEEHHKDDGDDGPEGGPGTAGHPQDDGAHHRGDTTGHTSWDRPGDHHAPA</sequence>
<name>A0ABP9GR13_9ACTN</name>
<feature type="region of interest" description="Disordered" evidence="1">
    <location>
        <begin position="737"/>
        <end position="794"/>
    </location>
</feature>
<organism evidence="3 4">
    <name type="scientific">Yinghuangia aomiensis</name>
    <dbReference type="NCBI Taxonomy" id="676205"/>
    <lineage>
        <taxon>Bacteria</taxon>
        <taxon>Bacillati</taxon>
        <taxon>Actinomycetota</taxon>
        <taxon>Actinomycetes</taxon>
        <taxon>Kitasatosporales</taxon>
        <taxon>Streptomycetaceae</taxon>
        <taxon>Yinghuangia</taxon>
    </lineage>
</organism>
<evidence type="ECO:0000313" key="4">
    <source>
        <dbReference type="Proteomes" id="UP001500466"/>
    </source>
</evidence>
<dbReference type="Proteomes" id="UP001500466">
    <property type="component" value="Unassembled WGS sequence"/>
</dbReference>
<comment type="caution">
    <text evidence="3">The sequence shown here is derived from an EMBL/GenBank/DDBJ whole genome shotgun (WGS) entry which is preliminary data.</text>
</comment>
<feature type="compositionally biased region" description="Basic and acidic residues" evidence="1">
    <location>
        <begin position="740"/>
        <end position="752"/>
    </location>
</feature>
<dbReference type="Pfam" id="PF19516">
    <property type="entry name" value="DUF6049"/>
    <property type="match status" value="1"/>
</dbReference>
<feature type="region of interest" description="Disordered" evidence="1">
    <location>
        <begin position="248"/>
        <end position="314"/>
    </location>
</feature>
<accession>A0ABP9GR13</accession>